<protein>
    <submittedName>
        <fullName evidence="1">Uncharacterized protein</fullName>
    </submittedName>
</protein>
<proteinExistence type="predicted"/>
<dbReference type="Proteomes" id="UP000012065">
    <property type="component" value="Unassembled WGS sequence"/>
</dbReference>
<dbReference type="AlphaFoldDB" id="M5BPR7"/>
<evidence type="ECO:0000313" key="2">
    <source>
        <dbReference type="Proteomes" id="UP000012065"/>
    </source>
</evidence>
<reference evidence="1 2" key="1">
    <citation type="journal article" date="2013" name="J. Biotechnol.">
        <title>Establishment and interpretation of the genome sequence of the phytopathogenic fungus Rhizoctonia solani AG1-IB isolate 7/3/14.</title>
        <authorList>
            <person name="Wibberg D.W."/>
            <person name="Jelonek L.J."/>
            <person name="Rupp O.R."/>
            <person name="Hennig M.H."/>
            <person name="Eikmeyer F.E."/>
            <person name="Goesmann A.G."/>
            <person name="Hartmann A.H."/>
            <person name="Borriss R.B."/>
            <person name="Grosch R.G."/>
            <person name="Puehler A.P."/>
            <person name="Schlueter A.S."/>
        </authorList>
    </citation>
    <scope>NUCLEOTIDE SEQUENCE [LARGE SCALE GENOMIC DNA]</scope>
    <source>
        <strain evidence="2">AG1-IB / isolate 7/3/14</strain>
    </source>
</reference>
<evidence type="ECO:0000313" key="1">
    <source>
        <dbReference type="EMBL" id="CCO29763.1"/>
    </source>
</evidence>
<organism evidence="1 2">
    <name type="scientific">Thanatephorus cucumeris (strain AG1-IB / isolate 7/3/14)</name>
    <name type="common">Lettuce bottom rot fungus</name>
    <name type="synonym">Rhizoctonia solani</name>
    <dbReference type="NCBI Taxonomy" id="1108050"/>
    <lineage>
        <taxon>Eukaryota</taxon>
        <taxon>Fungi</taxon>
        <taxon>Dikarya</taxon>
        <taxon>Basidiomycota</taxon>
        <taxon>Agaricomycotina</taxon>
        <taxon>Agaricomycetes</taxon>
        <taxon>Cantharellales</taxon>
        <taxon>Ceratobasidiaceae</taxon>
        <taxon>Rhizoctonia</taxon>
        <taxon>Rhizoctonia solani AG-1</taxon>
    </lineage>
</organism>
<comment type="caution">
    <text evidence="1">The sequence shown here is derived from an EMBL/GenBank/DDBJ whole genome shotgun (WGS) entry which is preliminary data.</text>
</comment>
<dbReference type="HOGENOM" id="CLU_1994166_0_0_1"/>
<gene>
    <name evidence="1" type="ORF">BN14_03783</name>
</gene>
<dbReference type="EMBL" id="CAOJ01005405">
    <property type="protein sequence ID" value="CCO29763.1"/>
    <property type="molecule type" value="Genomic_DNA"/>
</dbReference>
<name>M5BPR7_THACB</name>
<sequence length="125" mass="13659">MTVPGSSVYLRWKYDSSGHAWHCTSPSRAAIATLRLVPGKPGTTLYIHTTSIPASYNPHQHGYDSDTSEASPNPHAAQNLFDALVLAANLKRAPATGPACPWLASTLSLRKNHWQIIYLSTFVFL</sequence>
<accession>M5BPR7</accession>